<evidence type="ECO:0000259" key="5">
    <source>
        <dbReference type="Pfam" id="PF01343"/>
    </source>
</evidence>
<evidence type="ECO:0000256" key="3">
    <source>
        <dbReference type="ARBA" id="ARBA00022801"/>
    </source>
</evidence>
<keyword evidence="2" id="KW-0645">Protease</keyword>
<dbReference type="PANTHER" id="PTHR42987:SF4">
    <property type="entry name" value="PROTEASE SOHB-RELATED"/>
    <property type="match status" value="1"/>
</dbReference>
<dbReference type="InterPro" id="IPR029045">
    <property type="entry name" value="ClpP/crotonase-like_dom_sf"/>
</dbReference>
<evidence type="ECO:0000256" key="2">
    <source>
        <dbReference type="ARBA" id="ARBA00022670"/>
    </source>
</evidence>
<dbReference type="SUPFAM" id="SSF56935">
    <property type="entry name" value="Porins"/>
    <property type="match status" value="1"/>
</dbReference>
<dbReference type="Proteomes" id="UP000178724">
    <property type="component" value="Unassembled WGS sequence"/>
</dbReference>
<dbReference type="CDD" id="cd07023">
    <property type="entry name" value="S49_Sppa_N_C"/>
    <property type="match status" value="2"/>
</dbReference>
<dbReference type="AlphaFoldDB" id="A0A1F4Q252"/>
<dbReference type="PANTHER" id="PTHR42987">
    <property type="entry name" value="PEPTIDASE S49"/>
    <property type="match status" value="1"/>
</dbReference>
<comment type="caution">
    <text evidence="6">The sequence shown here is derived from an EMBL/GenBank/DDBJ whole genome shotgun (WGS) entry which is preliminary data.</text>
</comment>
<evidence type="ECO:0000313" key="7">
    <source>
        <dbReference type="Proteomes" id="UP000178724"/>
    </source>
</evidence>
<dbReference type="Gene3D" id="6.20.330.10">
    <property type="match status" value="2"/>
</dbReference>
<dbReference type="InterPro" id="IPR004635">
    <property type="entry name" value="Pept_S49_SppA"/>
</dbReference>
<reference evidence="6 7" key="1">
    <citation type="journal article" date="2016" name="Nat. Commun.">
        <title>Thousands of microbial genomes shed light on interconnected biogeochemical processes in an aquifer system.</title>
        <authorList>
            <person name="Anantharaman K."/>
            <person name="Brown C.T."/>
            <person name="Hug L.A."/>
            <person name="Sharon I."/>
            <person name="Castelle C.J."/>
            <person name="Probst A.J."/>
            <person name="Thomas B.C."/>
            <person name="Singh A."/>
            <person name="Wilkins M.J."/>
            <person name="Karaoz U."/>
            <person name="Brodie E.L."/>
            <person name="Williams K.H."/>
            <person name="Hubbard S.S."/>
            <person name="Banfield J.F."/>
        </authorList>
    </citation>
    <scope>NUCLEOTIDE SEQUENCE [LARGE SCALE GENOMIC DNA]</scope>
</reference>
<feature type="domain" description="Peptidase S49" evidence="5">
    <location>
        <begin position="334"/>
        <end position="481"/>
    </location>
</feature>
<sequence length="765" mass="81356">MAEDLGYLLLKEGVSVRALGMGGAYTAAGNDAGALFYNPAGLAETGLGYTSGSLDSQQINNDIGFTLVKLGYLGYSEGRLTNPGGDIINYSALGFGNRSGWLNWGTNYKSLDWTLSGVKDGGWSGDLGLLMRVTPQFKIGVAARDVLTTKSRLAPASLRLGLSFNPFKSGQLILAADAELYRSRPGELHLGLEASPLPGLKLRGGLDRGTPTAGASLDLAAFTLDYALLLPPDGKNIQRYEAGFKLSFERERPFAFFKPREFAIIDISGAIKGGQSEASLLGGYRPGLDSILENIRAAAKDSAIDGIFLRLGGFSGGLGGAAVVQELRAELARARAKGKKIIAYIEGSAVGDEYYLASAADKIVAAPGSAIGGFGRSLEIYRFGGLFKKFGVDYQVMYKGKYKTSFDWLSPQMNADQKAMLEALVADIYRQMLNDIAASRQIPIEKVKAIGDGMVFPAGLAQKMGLVDKVGFFRDAAVTANEMFGATGEVKIVRPNLIEPEEVFFTQVFGVAVIEVDGEIRPGEGGSNFIFGGSYVGSDKLARDIRKAAEDVFVRAIVLRVNSPGGSAVAAGEIYQALQYAREKKKYIVASLGDVAASGAYYIAAAADKIVADPSTITGSIGVIGYFPTYFGLMSSYEVTADVVKEGAHADMFSGLRKFSTVETEALDRLLDETYNDFVGVVAAGRKLSTAEAQALAQGRVYTGNQALAVKLVDKVGSFNDAVDAAKKEGKIPGEPRLIYYREINPLIQAGQGVSSALGFPLLYK</sequence>
<dbReference type="EMBL" id="METM01000016">
    <property type="protein sequence ID" value="OGB89994.1"/>
    <property type="molecule type" value="Genomic_DNA"/>
</dbReference>
<keyword evidence="3" id="KW-0378">Hydrolase</keyword>
<organism evidence="6 7">
    <name type="scientific">candidate division WOR-1 bacterium RIFCSPHIGHO2_01_FULL_53_15</name>
    <dbReference type="NCBI Taxonomy" id="1802564"/>
    <lineage>
        <taxon>Bacteria</taxon>
        <taxon>Bacillati</taxon>
        <taxon>Saganbacteria</taxon>
    </lineage>
</organism>
<gene>
    <name evidence="6" type="ORF">A2625_01460</name>
</gene>
<proteinExistence type="inferred from homology"/>
<dbReference type="InterPro" id="IPR047272">
    <property type="entry name" value="S49_SppA_C"/>
</dbReference>
<keyword evidence="4" id="KW-0720">Serine protease</keyword>
<comment type="similarity">
    <text evidence="1">Belongs to the peptidase S49 family.</text>
</comment>
<dbReference type="SUPFAM" id="SSF52096">
    <property type="entry name" value="ClpP/crotonase"/>
    <property type="match status" value="2"/>
</dbReference>
<dbReference type="InterPro" id="IPR002142">
    <property type="entry name" value="Peptidase_S49"/>
</dbReference>
<dbReference type="NCBIfam" id="TIGR00706">
    <property type="entry name" value="SppA_dom"/>
    <property type="match status" value="1"/>
</dbReference>
<name>A0A1F4Q252_UNCSA</name>
<evidence type="ECO:0000256" key="4">
    <source>
        <dbReference type="ARBA" id="ARBA00022825"/>
    </source>
</evidence>
<dbReference type="Gene3D" id="2.40.160.60">
    <property type="entry name" value="Outer membrane protein transport protein (OMPP1/FadL/TodX)"/>
    <property type="match status" value="1"/>
</dbReference>
<evidence type="ECO:0000256" key="1">
    <source>
        <dbReference type="ARBA" id="ARBA00008683"/>
    </source>
</evidence>
<dbReference type="Pfam" id="PF01343">
    <property type="entry name" value="Peptidase_S49"/>
    <property type="match status" value="2"/>
</dbReference>
<dbReference type="GO" id="GO:0008236">
    <property type="term" value="F:serine-type peptidase activity"/>
    <property type="evidence" value="ECO:0007669"/>
    <property type="project" value="UniProtKB-KW"/>
</dbReference>
<feature type="domain" description="Peptidase S49" evidence="5">
    <location>
        <begin position="582"/>
        <end position="730"/>
    </location>
</feature>
<accession>A0A1F4Q252</accession>
<dbReference type="GO" id="GO:0006508">
    <property type="term" value="P:proteolysis"/>
    <property type="evidence" value="ECO:0007669"/>
    <property type="project" value="UniProtKB-KW"/>
</dbReference>
<protein>
    <recommendedName>
        <fullName evidence="5">Peptidase S49 domain-containing protein</fullName>
    </recommendedName>
</protein>
<dbReference type="Gene3D" id="3.90.226.10">
    <property type="entry name" value="2-enoyl-CoA Hydratase, Chain A, domain 1"/>
    <property type="match status" value="2"/>
</dbReference>
<evidence type="ECO:0000313" key="6">
    <source>
        <dbReference type="EMBL" id="OGB89994.1"/>
    </source>
</evidence>